<dbReference type="SUPFAM" id="SSF82784">
    <property type="entry name" value="OsmC-like"/>
    <property type="match status" value="1"/>
</dbReference>
<dbReference type="Proteomes" id="UP000294498">
    <property type="component" value="Unassembled WGS sequence"/>
</dbReference>
<proteinExistence type="predicted"/>
<dbReference type="Gene3D" id="3.30.300.20">
    <property type="match status" value="1"/>
</dbReference>
<dbReference type="Pfam" id="PF02566">
    <property type="entry name" value="OsmC"/>
    <property type="match status" value="1"/>
</dbReference>
<dbReference type="RefSeq" id="WP_133990506.1">
    <property type="nucleotide sequence ID" value="NZ_SODV01000001.1"/>
</dbReference>
<dbReference type="EMBL" id="SODV01000001">
    <property type="protein sequence ID" value="TDW99637.1"/>
    <property type="molecule type" value="Genomic_DNA"/>
</dbReference>
<dbReference type="InterPro" id="IPR052707">
    <property type="entry name" value="OsmC_Ohr_Peroxiredoxin"/>
</dbReference>
<evidence type="ECO:0000313" key="1">
    <source>
        <dbReference type="EMBL" id="TDW99637.1"/>
    </source>
</evidence>
<sequence>MGKTHQYKVDLLWTGNRGKGTTGYTVYERAFTQHVAGKPDLPGSSDPAFRGDPGRYNPEELLVASLSSCHMLWFLHLCSEAGVSVVDYADHAKGFMEETADGGGRFTEVVLHPTVTVAEQAMVAKVEALHDAAHHKCFIANSVNFTVRTLGTCTALE</sequence>
<evidence type="ECO:0000313" key="2">
    <source>
        <dbReference type="Proteomes" id="UP000294498"/>
    </source>
</evidence>
<dbReference type="InterPro" id="IPR003718">
    <property type="entry name" value="OsmC/Ohr_fam"/>
</dbReference>
<dbReference type="InterPro" id="IPR036102">
    <property type="entry name" value="OsmC/Ohrsf"/>
</dbReference>
<dbReference type="OrthoDB" id="9795405at2"/>
<keyword evidence="2" id="KW-1185">Reference proteome</keyword>
<reference evidence="1 2" key="1">
    <citation type="submission" date="2019-03" db="EMBL/GenBank/DDBJ databases">
        <title>Genomic Encyclopedia of Type Strains, Phase IV (KMG-IV): sequencing the most valuable type-strain genomes for metagenomic binning, comparative biology and taxonomic classification.</title>
        <authorList>
            <person name="Goeker M."/>
        </authorList>
    </citation>
    <scope>NUCLEOTIDE SEQUENCE [LARGE SCALE GENOMIC DNA]</scope>
    <source>
        <strain evidence="1 2">DSM 100059</strain>
    </source>
</reference>
<comment type="caution">
    <text evidence="1">The sequence shown here is derived from an EMBL/GenBank/DDBJ whole genome shotgun (WGS) entry which is preliminary data.</text>
</comment>
<accession>A0A4R8DPK0</accession>
<dbReference type="PANTHER" id="PTHR42830:SF2">
    <property type="entry name" value="OSMC_OHR FAMILY PROTEIN"/>
    <property type="match status" value="1"/>
</dbReference>
<gene>
    <name evidence="1" type="ORF">EDB95_0647</name>
</gene>
<name>A0A4R8DPK0_9BACT</name>
<protein>
    <submittedName>
        <fullName evidence="1">Organic hydroperoxide reductase OsmC/OhrA</fullName>
    </submittedName>
</protein>
<dbReference type="PANTHER" id="PTHR42830">
    <property type="entry name" value="OSMOTICALLY INDUCIBLE FAMILY PROTEIN"/>
    <property type="match status" value="1"/>
</dbReference>
<organism evidence="1 2">
    <name type="scientific">Dinghuibacter silviterrae</name>
    <dbReference type="NCBI Taxonomy" id="1539049"/>
    <lineage>
        <taxon>Bacteria</taxon>
        <taxon>Pseudomonadati</taxon>
        <taxon>Bacteroidota</taxon>
        <taxon>Chitinophagia</taxon>
        <taxon>Chitinophagales</taxon>
        <taxon>Chitinophagaceae</taxon>
        <taxon>Dinghuibacter</taxon>
    </lineage>
</organism>
<dbReference type="AlphaFoldDB" id="A0A4R8DPK0"/>
<dbReference type="InterPro" id="IPR015946">
    <property type="entry name" value="KH_dom-like_a/b"/>
</dbReference>